<protein>
    <recommendedName>
        <fullName evidence="2">Synergin gamma C-terminal domain-containing protein</fullName>
    </recommendedName>
</protein>
<name>A0A9R0X468_TRITD</name>
<dbReference type="InterPro" id="IPR059024">
    <property type="entry name" value="SYNRG_C"/>
</dbReference>
<feature type="compositionally biased region" description="Acidic residues" evidence="1">
    <location>
        <begin position="159"/>
        <end position="170"/>
    </location>
</feature>
<evidence type="ECO:0000259" key="2">
    <source>
        <dbReference type="Pfam" id="PF25999"/>
    </source>
</evidence>
<dbReference type="OMA" id="NCHEMFG"/>
<evidence type="ECO:0000313" key="4">
    <source>
        <dbReference type="Proteomes" id="UP000324705"/>
    </source>
</evidence>
<dbReference type="PANTHER" id="PTHR35701:SF1">
    <property type="entry name" value="OS11G0148400 PROTEIN"/>
    <property type="match status" value="1"/>
</dbReference>
<dbReference type="Proteomes" id="UP000324705">
    <property type="component" value="Chromosome 5B"/>
</dbReference>
<dbReference type="Pfam" id="PF25999">
    <property type="entry name" value="SYNRG_C"/>
    <property type="match status" value="1"/>
</dbReference>
<dbReference type="PANTHER" id="PTHR35701">
    <property type="entry name" value="OS11G0148400 PROTEIN"/>
    <property type="match status" value="1"/>
</dbReference>
<feature type="region of interest" description="Disordered" evidence="1">
    <location>
        <begin position="63"/>
        <end position="206"/>
    </location>
</feature>
<evidence type="ECO:0000313" key="3">
    <source>
        <dbReference type="EMBL" id="VAI29789.1"/>
    </source>
</evidence>
<dbReference type="Gramene" id="TRITD5Bv1G082060.1">
    <property type="protein sequence ID" value="TRITD5Bv1G082060.1"/>
    <property type="gene ID" value="TRITD5Bv1G082060"/>
</dbReference>
<organism evidence="3 4">
    <name type="scientific">Triticum turgidum subsp. durum</name>
    <name type="common">Durum wheat</name>
    <name type="synonym">Triticum durum</name>
    <dbReference type="NCBI Taxonomy" id="4567"/>
    <lineage>
        <taxon>Eukaryota</taxon>
        <taxon>Viridiplantae</taxon>
        <taxon>Streptophyta</taxon>
        <taxon>Embryophyta</taxon>
        <taxon>Tracheophyta</taxon>
        <taxon>Spermatophyta</taxon>
        <taxon>Magnoliopsida</taxon>
        <taxon>Liliopsida</taxon>
        <taxon>Poales</taxon>
        <taxon>Poaceae</taxon>
        <taxon>BOP clade</taxon>
        <taxon>Pooideae</taxon>
        <taxon>Triticodae</taxon>
        <taxon>Triticeae</taxon>
        <taxon>Triticinae</taxon>
        <taxon>Triticum</taxon>
    </lineage>
</organism>
<dbReference type="EMBL" id="LT934120">
    <property type="protein sequence ID" value="VAI29789.1"/>
    <property type="molecule type" value="Genomic_DNA"/>
</dbReference>
<feature type="compositionally biased region" description="Gly residues" evidence="1">
    <location>
        <begin position="184"/>
        <end position="195"/>
    </location>
</feature>
<evidence type="ECO:0000256" key="1">
    <source>
        <dbReference type="SAM" id="MobiDB-lite"/>
    </source>
</evidence>
<reference evidence="3 4" key="1">
    <citation type="submission" date="2017-09" db="EMBL/GenBank/DDBJ databases">
        <authorList>
            <consortium name="International Durum Wheat Genome Sequencing Consortium (IDWGSC)"/>
            <person name="Milanesi L."/>
        </authorList>
    </citation>
    <scope>NUCLEOTIDE SEQUENCE [LARGE SCALE GENOMIC DNA]</scope>
    <source>
        <strain evidence="4">cv. Svevo</strain>
    </source>
</reference>
<feature type="domain" description="Synergin gamma C-terminal" evidence="2">
    <location>
        <begin position="430"/>
        <end position="590"/>
    </location>
</feature>
<keyword evidence="4" id="KW-1185">Reference proteome</keyword>
<accession>A0A9R0X468</accession>
<gene>
    <name evidence="3" type="ORF">TRITD_5Bv1G082060</name>
</gene>
<proteinExistence type="predicted"/>
<dbReference type="AlphaFoldDB" id="A0A9R0X468"/>
<sequence length="636" mass="69274">MDAVAFPPPPAPFLDDDFDFGDFAFAPAAPQPAPLAPQPATFAAFDDDWGDFVASSLGFSPDGLSAPAIPPTGKPAAGAWEKPRGPLPLSLFGADGKEEEEEKDEVPVGPPPPTSTVHQRAPSFGSKASSPADLKDLIVGLYGSQPPPTPDAPQPGALEEVDDDGFGDDGWEFKAAPSSDAGQDGAGQADGGGIEGMPKSLGSDQKDWSLFTGVNNELNLQTTDHVRNHESTGQSVKTFSYSPDNSSSILNLYKESKFVDAVQVPQSCSESVVSSSDMFSNNEVNSSFGTDENHSIKSGSDNILVDFYHKLREESMAMIFRYNKDIKEAQKSSAHSDGNKKETAIEREIQEIWEKLRDSSLAEGFRIEEQPLRDESISGLLNSTKEEHIKDFEQHYHLAEKIALAQHDMSLAVELYKHSVSTLHTLGLASKEEQCDYVAAWYSMFLSCAQELQHGAVLWQESCHAKVHDLVVSEGANWFVALGEIYRVAHLLHLSLQYFKPWVLADPGMFSKMLACWDSCINAWTSGLETALKTVVDSNHLAAPAGKALLESIISINELEVANFQHFLANNELTCRLTLLPTGLLQEGKWLCGTVITILLKLPIFGQIGYLRTLLGFHSFTSLQWTVQAIAACLVE</sequence>